<evidence type="ECO:0000313" key="2">
    <source>
        <dbReference type="EnsemblPlants" id="OMERI06G12230.1"/>
    </source>
</evidence>
<name>A0A0E0E0E8_9ORYZ</name>
<dbReference type="Proteomes" id="UP000008021">
    <property type="component" value="Chromosome 6"/>
</dbReference>
<dbReference type="Gramene" id="OMERI06G12230.1">
    <property type="protein sequence ID" value="OMERI06G12230.1"/>
    <property type="gene ID" value="OMERI06G12230"/>
</dbReference>
<evidence type="ECO:0000313" key="3">
    <source>
        <dbReference type="Proteomes" id="UP000008021"/>
    </source>
</evidence>
<proteinExistence type="predicted"/>
<evidence type="ECO:0000256" key="1">
    <source>
        <dbReference type="SAM" id="MobiDB-lite"/>
    </source>
</evidence>
<dbReference type="AlphaFoldDB" id="A0A0E0E0E8"/>
<accession>A0A0E0E0E8</accession>
<dbReference type="HOGENOM" id="CLU_1920459_0_0_1"/>
<protein>
    <submittedName>
        <fullName evidence="2">Uncharacterized protein</fullName>
    </submittedName>
</protein>
<feature type="region of interest" description="Disordered" evidence="1">
    <location>
        <begin position="1"/>
        <end position="72"/>
    </location>
</feature>
<keyword evidence="3" id="KW-1185">Reference proteome</keyword>
<reference evidence="2" key="2">
    <citation type="submission" date="2018-05" db="EMBL/GenBank/DDBJ databases">
        <title>OmerRS3 (Oryza meridionalis Reference Sequence Version 3).</title>
        <authorList>
            <person name="Zhang J."/>
            <person name="Kudrna D."/>
            <person name="Lee S."/>
            <person name="Talag J."/>
            <person name="Welchert J."/>
            <person name="Wing R.A."/>
        </authorList>
    </citation>
    <scope>NUCLEOTIDE SEQUENCE [LARGE SCALE GENOMIC DNA]</scope>
    <source>
        <strain evidence="2">cv. OR44</strain>
    </source>
</reference>
<dbReference type="EnsemblPlants" id="OMERI06G12230.1">
    <property type="protein sequence ID" value="OMERI06G12230.1"/>
    <property type="gene ID" value="OMERI06G12230"/>
</dbReference>
<feature type="compositionally biased region" description="Low complexity" evidence="1">
    <location>
        <begin position="56"/>
        <end position="72"/>
    </location>
</feature>
<organism evidence="2">
    <name type="scientific">Oryza meridionalis</name>
    <dbReference type="NCBI Taxonomy" id="40149"/>
    <lineage>
        <taxon>Eukaryota</taxon>
        <taxon>Viridiplantae</taxon>
        <taxon>Streptophyta</taxon>
        <taxon>Embryophyta</taxon>
        <taxon>Tracheophyta</taxon>
        <taxon>Spermatophyta</taxon>
        <taxon>Magnoliopsida</taxon>
        <taxon>Liliopsida</taxon>
        <taxon>Poales</taxon>
        <taxon>Poaceae</taxon>
        <taxon>BOP clade</taxon>
        <taxon>Oryzoideae</taxon>
        <taxon>Oryzeae</taxon>
        <taxon>Oryzinae</taxon>
        <taxon>Oryza</taxon>
    </lineage>
</organism>
<reference evidence="2" key="1">
    <citation type="submission" date="2015-04" db="UniProtKB">
        <authorList>
            <consortium name="EnsemblPlants"/>
        </authorList>
    </citation>
    <scope>IDENTIFICATION</scope>
</reference>
<sequence length="132" mass="13874">MAFGVGGSGSAQVRDMADGARRTALQPWRLSSRRLPRRGPCERRPRRGAGVDHVGGRVAPAPSSAAPPARWRSGRAPTLFLPVAAPAPHFCRRPAKRAGSNSFTAHLATHAAAEEDGVEAGGLDVSHDVTRP</sequence>